<dbReference type="GeneID" id="28901958"/>
<dbReference type="EMBL" id="KV407454">
    <property type="protein sequence ID" value="KZF26175.1"/>
    <property type="molecule type" value="Genomic_DNA"/>
</dbReference>
<sequence length="65" mass="7280">MVGINLSARMANLFSFPIAWQVALIESIQDGLVATDSILVINQTRWKTLIWKLQCNLVCSSLSEK</sequence>
<name>A0A165JFQ1_XYLHT</name>
<dbReference type="InParanoid" id="A0A165JFQ1"/>
<organism evidence="1 2">
    <name type="scientific">Xylona heveae (strain CBS 132557 / TC161)</name>
    <dbReference type="NCBI Taxonomy" id="1328760"/>
    <lineage>
        <taxon>Eukaryota</taxon>
        <taxon>Fungi</taxon>
        <taxon>Dikarya</taxon>
        <taxon>Ascomycota</taxon>
        <taxon>Pezizomycotina</taxon>
        <taxon>Xylonomycetes</taxon>
        <taxon>Xylonales</taxon>
        <taxon>Xylonaceae</taxon>
        <taxon>Xylona</taxon>
    </lineage>
</organism>
<protein>
    <submittedName>
        <fullName evidence="1">Uncharacterized protein</fullName>
    </submittedName>
</protein>
<reference evidence="1 2" key="1">
    <citation type="journal article" date="2016" name="Fungal Biol.">
        <title>The genome of Xylona heveae provides a window into fungal endophytism.</title>
        <authorList>
            <person name="Gazis R."/>
            <person name="Kuo A."/>
            <person name="Riley R."/>
            <person name="LaButti K."/>
            <person name="Lipzen A."/>
            <person name="Lin J."/>
            <person name="Amirebrahimi M."/>
            <person name="Hesse C.N."/>
            <person name="Spatafora J.W."/>
            <person name="Henrissat B."/>
            <person name="Hainaut M."/>
            <person name="Grigoriev I.V."/>
            <person name="Hibbett D.S."/>
        </authorList>
    </citation>
    <scope>NUCLEOTIDE SEQUENCE [LARGE SCALE GENOMIC DNA]</scope>
    <source>
        <strain evidence="1 2">TC161</strain>
    </source>
</reference>
<proteinExistence type="predicted"/>
<evidence type="ECO:0000313" key="1">
    <source>
        <dbReference type="EMBL" id="KZF26175.1"/>
    </source>
</evidence>
<evidence type="ECO:0000313" key="2">
    <source>
        <dbReference type="Proteomes" id="UP000076632"/>
    </source>
</evidence>
<accession>A0A165JFQ1</accession>
<keyword evidence="2" id="KW-1185">Reference proteome</keyword>
<dbReference type="AlphaFoldDB" id="A0A165JFQ1"/>
<dbReference type="Proteomes" id="UP000076632">
    <property type="component" value="Unassembled WGS sequence"/>
</dbReference>
<gene>
    <name evidence="1" type="ORF">L228DRAFT_6999</name>
</gene>
<dbReference type="RefSeq" id="XP_018191730.1">
    <property type="nucleotide sequence ID" value="XM_018336821.1"/>
</dbReference>